<dbReference type="PANTHER" id="PTHR14948">
    <property type="entry name" value="NG5"/>
    <property type="match status" value="1"/>
</dbReference>
<evidence type="ECO:0000256" key="5">
    <source>
        <dbReference type="ARBA" id="ARBA00023136"/>
    </source>
</evidence>
<evidence type="ECO:0000256" key="1">
    <source>
        <dbReference type="ARBA" id="ARBA00004370"/>
    </source>
</evidence>
<gene>
    <name evidence="8" type="ORF">Q8A67_021808</name>
</gene>
<evidence type="ECO:0000256" key="4">
    <source>
        <dbReference type="ARBA" id="ARBA00022989"/>
    </source>
</evidence>
<evidence type="ECO:0000256" key="7">
    <source>
        <dbReference type="SAM" id="Phobius"/>
    </source>
</evidence>
<keyword evidence="3 7" id="KW-0812">Transmembrane</keyword>
<evidence type="ECO:0000256" key="3">
    <source>
        <dbReference type="ARBA" id="ARBA00022692"/>
    </source>
</evidence>
<dbReference type="Proteomes" id="UP001187343">
    <property type="component" value="Unassembled WGS sequence"/>
</dbReference>
<comment type="caution">
    <text evidence="8">The sequence shown here is derived from an EMBL/GenBank/DDBJ whole genome shotgun (WGS) entry which is preliminary data.</text>
</comment>
<name>A0AA88PBG6_9TELE</name>
<keyword evidence="5 7" id="KW-0472">Membrane</keyword>
<dbReference type="GO" id="GO:0016020">
    <property type="term" value="C:membrane"/>
    <property type="evidence" value="ECO:0007669"/>
    <property type="project" value="UniProtKB-SubCell"/>
</dbReference>
<proteinExistence type="inferred from homology"/>
<sequence>MGWDEEYLSTIRQDGQPLEQYVEEYVELSHLEAPHPVPSHKLLSTPTHPKPATKPSTHSSPSEFLAKMDTSSELPAKTESPALVQPAAVQPVVQSTVVISPMQVVTAIPDYLGYSIFTMLCCCLPLGIAATVFSCHTRDANLSGQQELARSSSRVAFILNNVALGLGLAIITLGIILMFTIRA</sequence>
<keyword evidence="4 7" id="KW-1133">Transmembrane helix</keyword>
<evidence type="ECO:0000256" key="2">
    <source>
        <dbReference type="ARBA" id="ARBA00006843"/>
    </source>
</evidence>
<dbReference type="Pfam" id="PF04505">
    <property type="entry name" value="CD225"/>
    <property type="match status" value="1"/>
</dbReference>
<protein>
    <submittedName>
        <fullName evidence="8">Uncharacterized protein</fullName>
    </submittedName>
</protein>
<comment type="subcellular location">
    <subcellularLocation>
        <location evidence="1">Membrane</location>
    </subcellularLocation>
</comment>
<dbReference type="PANTHER" id="PTHR14948:SF46">
    <property type="entry name" value="DISPANIN SUBFAMILY A MEMBER 2B-LIKE-RELATED"/>
    <property type="match status" value="1"/>
</dbReference>
<feature type="region of interest" description="Disordered" evidence="6">
    <location>
        <begin position="36"/>
        <end position="63"/>
    </location>
</feature>
<dbReference type="EMBL" id="JAUYZG010000021">
    <property type="protein sequence ID" value="KAK2874655.1"/>
    <property type="molecule type" value="Genomic_DNA"/>
</dbReference>
<dbReference type="InterPro" id="IPR007593">
    <property type="entry name" value="CD225/Dispanin_fam"/>
</dbReference>
<dbReference type="AlphaFoldDB" id="A0AA88PBG6"/>
<reference evidence="8" key="1">
    <citation type="submission" date="2023-08" db="EMBL/GenBank/DDBJ databases">
        <title>Chromosome-level Genome Assembly of mud carp (Cirrhinus molitorella).</title>
        <authorList>
            <person name="Liu H."/>
        </authorList>
    </citation>
    <scope>NUCLEOTIDE SEQUENCE</scope>
    <source>
        <strain evidence="8">Prfri</strain>
        <tissue evidence="8">Muscle</tissue>
    </source>
</reference>
<dbReference type="InterPro" id="IPR051423">
    <property type="entry name" value="CD225/Dispanin"/>
</dbReference>
<feature type="transmembrane region" description="Helical" evidence="7">
    <location>
        <begin position="155"/>
        <end position="181"/>
    </location>
</feature>
<organism evidence="8 9">
    <name type="scientific">Cirrhinus molitorella</name>
    <name type="common">mud carp</name>
    <dbReference type="NCBI Taxonomy" id="172907"/>
    <lineage>
        <taxon>Eukaryota</taxon>
        <taxon>Metazoa</taxon>
        <taxon>Chordata</taxon>
        <taxon>Craniata</taxon>
        <taxon>Vertebrata</taxon>
        <taxon>Euteleostomi</taxon>
        <taxon>Actinopterygii</taxon>
        <taxon>Neopterygii</taxon>
        <taxon>Teleostei</taxon>
        <taxon>Ostariophysi</taxon>
        <taxon>Cypriniformes</taxon>
        <taxon>Cyprinidae</taxon>
        <taxon>Labeoninae</taxon>
        <taxon>Labeonini</taxon>
        <taxon>Cirrhinus</taxon>
    </lineage>
</organism>
<evidence type="ECO:0000256" key="6">
    <source>
        <dbReference type="SAM" id="MobiDB-lite"/>
    </source>
</evidence>
<feature type="transmembrane region" description="Helical" evidence="7">
    <location>
        <begin position="111"/>
        <end position="134"/>
    </location>
</feature>
<evidence type="ECO:0000313" key="8">
    <source>
        <dbReference type="EMBL" id="KAK2874655.1"/>
    </source>
</evidence>
<keyword evidence="9" id="KW-1185">Reference proteome</keyword>
<evidence type="ECO:0000313" key="9">
    <source>
        <dbReference type="Proteomes" id="UP001187343"/>
    </source>
</evidence>
<comment type="similarity">
    <text evidence="2">Belongs to the CD225/Dispanin family.</text>
</comment>
<accession>A0AA88PBG6</accession>